<organism evidence="8 9">
    <name type="scientific">Thecamonas trahens ATCC 50062</name>
    <dbReference type="NCBI Taxonomy" id="461836"/>
    <lineage>
        <taxon>Eukaryota</taxon>
        <taxon>Apusozoa</taxon>
        <taxon>Apusomonadida</taxon>
        <taxon>Apusomonadidae</taxon>
        <taxon>Thecamonas</taxon>
    </lineage>
</organism>
<evidence type="ECO:0000256" key="1">
    <source>
        <dbReference type="ARBA" id="ARBA00022723"/>
    </source>
</evidence>
<evidence type="ECO:0000259" key="7">
    <source>
        <dbReference type="Pfam" id="PF00462"/>
    </source>
</evidence>
<dbReference type="GO" id="GO:0006879">
    <property type="term" value="P:intracellular iron ion homeostasis"/>
    <property type="evidence" value="ECO:0007669"/>
    <property type="project" value="TreeGrafter"/>
</dbReference>
<evidence type="ECO:0000256" key="3">
    <source>
        <dbReference type="ARBA" id="ARBA00023014"/>
    </source>
</evidence>
<keyword evidence="1" id="KW-0479">Metal-binding</keyword>
<dbReference type="GeneID" id="25564803"/>
<dbReference type="RefSeq" id="XP_013757801.1">
    <property type="nucleotide sequence ID" value="XM_013902347.1"/>
</dbReference>
<dbReference type="AlphaFoldDB" id="A0A0L0DB88"/>
<feature type="coiled-coil region" evidence="4">
    <location>
        <begin position="131"/>
        <end position="158"/>
    </location>
</feature>
<dbReference type="InterPro" id="IPR002109">
    <property type="entry name" value="Glutaredoxin"/>
</dbReference>
<dbReference type="Gene3D" id="3.40.30.10">
    <property type="entry name" value="Glutaredoxin"/>
    <property type="match status" value="3"/>
</dbReference>
<reference evidence="8 9" key="1">
    <citation type="submission" date="2010-05" db="EMBL/GenBank/DDBJ databases">
        <title>The Genome Sequence of Thecamonas trahens ATCC 50062.</title>
        <authorList>
            <consortium name="The Broad Institute Genome Sequencing Platform"/>
            <person name="Russ C."/>
            <person name="Cuomo C."/>
            <person name="Shea T."/>
            <person name="Young S.K."/>
            <person name="Zeng Q."/>
            <person name="Koehrsen M."/>
            <person name="Haas B."/>
            <person name="Borodovsky M."/>
            <person name="Guigo R."/>
            <person name="Alvarado L."/>
            <person name="Berlin A."/>
            <person name="Bochicchio J."/>
            <person name="Borenstein D."/>
            <person name="Chapman S."/>
            <person name="Chen Z."/>
            <person name="Freedman E."/>
            <person name="Gellesch M."/>
            <person name="Goldberg J."/>
            <person name="Griggs A."/>
            <person name="Gujja S."/>
            <person name="Heilman E."/>
            <person name="Heiman D."/>
            <person name="Hepburn T."/>
            <person name="Howarth C."/>
            <person name="Jen D."/>
            <person name="Larson L."/>
            <person name="Mehta T."/>
            <person name="Park D."/>
            <person name="Pearson M."/>
            <person name="Roberts A."/>
            <person name="Saif S."/>
            <person name="Shenoy N."/>
            <person name="Sisk P."/>
            <person name="Stolte C."/>
            <person name="Sykes S."/>
            <person name="Thomson T."/>
            <person name="Walk T."/>
            <person name="White J."/>
            <person name="Yandava C."/>
            <person name="Burger G."/>
            <person name="Gray M.W."/>
            <person name="Holland P.W.H."/>
            <person name="King N."/>
            <person name="Lang F.B.F."/>
            <person name="Roger A.J."/>
            <person name="Ruiz-Trillo I."/>
            <person name="Lander E."/>
            <person name="Nusbaum C."/>
        </authorList>
    </citation>
    <scope>NUCLEOTIDE SEQUENCE [LARGE SCALE GENOMIC DNA]</scope>
    <source>
        <strain evidence="8 9">ATCC 50062</strain>
    </source>
</reference>
<dbReference type="InterPro" id="IPR013766">
    <property type="entry name" value="Thioredoxin_domain"/>
</dbReference>
<feature type="domain" description="Glutaredoxin" evidence="7">
    <location>
        <begin position="161"/>
        <end position="230"/>
    </location>
</feature>
<evidence type="ECO:0000313" key="8">
    <source>
        <dbReference type="EMBL" id="KNC49376.1"/>
    </source>
</evidence>
<dbReference type="Proteomes" id="UP000054408">
    <property type="component" value="Unassembled WGS sequence"/>
</dbReference>
<name>A0A0L0DB88_THETB</name>
<dbReference type="InterPro" id="IPR004480">
    <property type="entry name" value="Monothiol_GRX-rel"/>
</dbReference>
<dbReference type="OrthoDB" id="415696at2759"/>
<dbReference type="EMBL" id="GL349455">
    <property type="protein sequence ID" value="KNC49376.1"/>
    <property type="molecule type" value="Genomic_DNA"/>
</dbReference>
<dbReference type="PANTHER" id="PTHR10293">
    <property type="entry name" value="GLUTAREDOXIN FAMILY MEMBER"/>
    <property type="match status" value="1"/>
</dbReference>
<dbReference type="GO" id="GO:0005634">
    <property type="term" value="C:nucleus"/>
    <property type="evidence" value="ECO:0007669"/>
    <property type="project" value="TreeGrafter"/>
</dbReference>
<gene>
    <name evidence="8" type="ORF">AMSG_05375</name>
</gene>
<dbReference type="STRING" id="461836.A0A0L0DB88"/>
<evidence type="ECO:0000256" key="2">
    <source>
        <dbReference type="ARBA" id="ARBA00023004"/>
    </source>
</evidence>
<dbReference type="InterPro" id="IPR033658">
    <property type="entry name" value="GRX_PICOT-like"/>
</dbReference>
<dbReference type="GO" id="GO:0051536">
    <property type="term" value="F:iron-sulfur cluster binding"/>
    <property type="evidence" value="ECO:0007669"/>
    <property type="project" value="UniProtKB-KW"/>
</dbReference>
<dbReference type="eggNOG" id="KOG0911">
    <property type="taxonomic scope" value="Eukaryota"/>
</dbReference>
<keyword evidence="3" id="KW-0411">Iron-sulfur</keyword>
<dbReference type="Pfam" id="PF00085">
    <property type="entry name" value="Thioredoxin"/>
    <property type="match status" value="1"/>
</dbReference>
<keyword evidence="4" id="KW-0175">Coiled coil</keyword>
<evidence type="ECO:0000259" key="6">
    <source>
        <dbReference type="Pfam" id="PF00085"/>
    </source>
</evidence>
<evidence type="ECO:0000256" key="4">
    <source>
        <dbReference type="SAM" id="Coils"/>
    </source>
</evidence>
<proteinExistence type="predicted"/>
<dbReference type="PROSITE" id="PS51354">
    <property type="entry name" value="GLUTAREDOXIN_2"/>
    <property type="match status" value="2"/>
</dbReference>
<dbReference type="GO" id="GO:0005829">
    <property type="term" value="C:cytosol"/>
    <property type="evidence" value="ECO:0007669"/>
    <property type="project" value="TreeGrafter"/>
</dbReference>
<keyword evidence="9" id="KW-1185">Reference proteome</keyword>
<dbReference type="SUPFAM" id="SSF52833">
    <property type="entry name" value="Thioredoxin-like"/>
    <property type="match status" value="3"/>
</dbReference>
<dbReference type="OMA" id="HDIVMEL"/>
<evidence type="ECO:0000256" key="5">
    <source>
        <dbReference type="SAM" id="MobiDB-lite"/>
    </source>
</evidence>
<keyword evidence="2" id="KW-0408">Iron</keyword>
<sequence length="359" mass="37258">MSSSEILRPTTEAAAKAALAQAGPVVVHFGAAWCGPSSQMEAVVHTVPAENVTHVRVEAEDVPGLSLAHNVVSVPTFVVFLAGKEVARLEGANAPALVRIINEANAMSATSGAGSAAPAGGAGSAAPAGGAASSEEAAKAAAKEKKKLERRMQGIIDSAPVVLFMKGEPSAPQCGFSRKAIGLLQSVDVGGAPVDFASFDILSDPAVRQGLKTYSNWPTFPQLYISGKLVGGLDIMAELAEDDELAPMIAAAYAKRDALNARLAELIASHPVMVFIKGTPDEPRCGFSRKMVTLLNSTGITYGSFDILSDDDVRQGLKTYSNWPTFPQLYAHGKLIGGNDIAHELAEDGELEAALAPPS</sequence>
<evidence type="ECO:0000313" key="9">
    <source>
        <dbReference type="Proteomes" id="UP000054408"/>
    </source>
</evidence>
<dbReference type="FunFam" id="3.40.30.10:FF:000012">
    <property type="entry name" value="Monothiol glutaredoxin"/>
    <property type="match status" value="2"/>
</dbReference>
<dbReference type="CDD" id="cd03028">
    <property type="entry name" value="GRX_PICOT_like"/>
    <property type="match status" value="2"/>
</dbReference>
<dbReference type="PANTHER" id="PTHR10293:SF73">
    <property type="entry name" value="GLUTAREDOXIN-3"/>
    <property type="match status" value="1"/>
</dbReference>
<dbReference type="InterPro" id="IPR036249">
    <property type="entry name" value="Thioredoxin-like_sf"/>
</dbReference>
<accession>A0A0L0DB88</accession>
<protein>
    <submittedName>
        <fullName evidence="8">Glutaredoxin 3</fullName>
    </submittedName>
</protein>
<dbReference type="GO" id="GO:0046872">
    <property type="term" value="F:metal ion binding"/>
    <property type="evidence" value="ECO:0007669"/>
    <property type="project" value="UniProtKB-KW"/>
</dbReference>
<dbReference type="Pfam" id="PF00462">
    <property type="entry name" value="Glutaredoxin"/>
    <property type="match status" value="2"/>
</dbReference>
<feature type="domain" description="Thioredoxin" evidence="6">
    <location>
        <begin position="12"/>
        <end position="102"/>
    </location>
</feature>
<feature type="region of interest" description="Disordered" evidence="5">
    <location>
        <begin position="111"/>
        <end position="131"/>
    </location>
</feature>
<feature type="domain" description="Glutaredoxin" evidence="7">
    <location>
        <begin position="272"/>
        <end position="336"/>
    </location>
</feature>